<dbReference type="KEGG" id="trb:HB776_05565"/>
<evidence type="ECO:0000313" key="1">
    <source>
        <dbReference type="EMBL" id="QND70759.1"/>
    </source>
</evidence>
<proteinExistence type="predicted"/>
<dbReference type="EMBL" id="CP050292">
    <property type="protein sequence ID" value="QND70759.1"/>
    <property type="molecule type" value="Genomic_DNA"/>
</dbReference>
<protein>
    <submittedName>
        <fullName evidence="1">Uncharacterized protein</fullName>
    </submittedName>
</protein>
<sequence>MQIAMILALVTAGSLFVIALNTGTDISESQILRWIRVAGSISSVAALLVALQLLSENGKSIERQDRAYVLVKDALINYTDPGGPLARIELVNFGKTPAFELSGKGDCKVMKWPTSENVSLAEIEITKDTTALGPAVGKTSYIKCPDTLDVAGLAEGTSAIVVRGEYTYRDVFDKERTGSFTRMVGGSYGIDSNKMTQLGSDSAN</sequence>
<dbReference type="AlphaFoldDB" id="A0A7G6TVH7"/>
<accession>A0A7G6TVH7</accession>
<reference evidence="2" key="1">
    <citation type="journal article" date="2020" name="Mol. Plant Microbe">
        <title>Rhizobial microsymbionts of the narrowly endemic Oxytropis species growing in Kamchatka are characterized by significant genetic diversity and possess a set of genes that are associated with T3SS and T6SS secretion systems and can affect the development of symbiosis.</title>
        <authorList>
            <person name="Safronova V."/>
            <person name="Guro P."/>
            <person name="Sazanova A."/>
            <person name="Kuznetsova I."/>
            <person name="Belimov A."/>
            <person name="Yakubov V."/>
            <person name="Chirak E."/>
            <person name="Afonin A."/>
            <person name="Gogolev Y."/>
            <person name="Andronov E."/>
            <person name="Tikhonovich I."/>
        </authorList>
    </citation>
    <scope>NUCLEOTIDE SEQUENCE [LARGE SCALE GENOMIC DNA]</scope>
    <source>
        <strain evidence="2">581</strain>
    </source>
</reference>
<dbReference type="Proteomes" id="UP000515291">
    <property type="component" value="Chromosome"/>
</dbReference>
<name>A0A7G6TVH7_9BRAD</name>
<organism evidence="1 2">
    <name type="scientific">Tardiphaga robiniae</name>
    <dbReference type="NCBI Taxonomy" id="943830"/>
    <lineage>
        <taxon>Bacteria</taxon>
        <taxon>Pseudomonadati</taxon>
        <taxon>Pseudomonadota</taxon>
        <taxon>Alphaproteobacteria</taxon>
        <taxon>Hyphomicrobiales</taxon>
        <taxon>Nitrobacteraceae</taxon>
        <taxon>Tardiphaga</taxon>
    </lineage>
</organism>
<gene>
    <name evidence="1" type="ORF">HB776_05565</name>
</gene>
<evidence type="ECO:0000313" key="2">
    <source>
        <dbReference type="Proteomes" id="UP000515291"/>
    </source>
</evidence>
<dbReference type="RefSeq" id="WP_184515877.1">
    <property type="nucleotide sequence ID" value="NZ_CP050292.1"/>
</dbReference>